<dbReference type="AlphaFoldDB" id="A0A832J6C3"/>
<protein>
    <submittedName>
        <fullName evidence="2">Flagellar protein FlaG</fullName>
    </submittedName>
</protein>
<keyword evidence="2" id="KW-0966">Cell projection</keyword>
<dbReference type="Pfam" id="PF03646">
    <property type="entry name" value="FlaG"/>
    <property type="match status" value="1"/>
</dbReference>
<organism evidence="2">
    <name type="scientific">Candidatus Tenderia electrophaga</name>
    <dbReference type="NCBI Taxonomy" id="1748243"/>
    <lineage>
        <taxon>Bacteria</taxon>
        <taxon>Pseudomonadati</taxon>
        <taxon>Pseudomonadota</taxon>
        <taxon>Gammaproteobacteria</taxon>
        <taxon>Candidatus Tenderiales</taxon>
        <taxon>Candidatus Tenderiaceae</taxon>
        <taxon>Candidatus Tenderia</taxon>
    </lineage>
</organism>
<keyword evidence="2" id="KW-0969">Cilium</keyword>
<name>A0A832J6C3_9GAMM</name>
<proteinExistence type="predicted"/>
<feature type="region of interest" description="Disordered" evidence="1">
    <location>
        <begin position="15"/>
        <end position="35"/>
    </location>
</feature>
<dbReference type="PANTHER" id="PTHR37166">
    <property type="entry name" value="PROTEIN FLAG"/>
    <property type="match status" value="1"/>
</dbReference>
<dbReference type="Proteomes" id="UP000885832">
    <property type="component" value="Unassembled WGS sequence"/>
</dbReference>
<dbReference type="InterPro" id="IPR005186">
    <property type="entry name" value="FlaG"/>
</dbReference>
<evidence type="ECO:0000313" key="2">
    <source>
        <dbReference type="EMBL" id="HHJ80666.1"/>
    </source>
</evidence>
<dbReference type="SUPFAM" id="SSF160214">
    <property type="entry name" value="FlaG-like"/>
    <property type="match status" value="1"/>
</dbReference>
<dbReference type="PANTHER" id="PTHR37166:SF1">
    <property type="entry name" value="PROTEIN FLAG"/>
    <property type="match status" value="1"/>
</dbReference>
<dbReference type="InterPro" id="IPR035924">
    <property type="entry name" value="FlaG-like_sf"/>
</dbReference>
<keyword evidence="2" id="KW-0282">Flagellum</keyword>
<comment type="caution">
    <text evidence="2">The sequence shown here is derived from an EMBL/GenBank/DDBJ whole genome shotgun (WGS) entry which is preliminary data.</text>
</comment>
<accession>A0A832J6C3</accession>
<evidence type="ECO:0000256" key="1">
    <source>
        <dbReference type="SAM" id="MobiDB-lite"/>
    </source>
</evidence>
<reference evidence="2" key="1">
    <citation type="journal article" date="2020" name="mSystems">
        <title>Genome- and Community-Level Interaction Insights into Carbon Utilization and Element Cycling Functions of Hydrothermarchaeota in Hydrothermal Sediment.</title>
        <authorList>
            <person name="Zhou Z."/>
            <person name="Liu Y."/>
            <person name="Xu W."/>
            <person name="Pan J."/>
            <person name="Luo Z.H."/>
            <person name="Li M."/>
        </authorList>
    </citation>
    <scope>NUCLEOTIDE SEQUENCE [LARGE SCALE GENOMIC DNA]</scope>
    <source>
        <strain evidence="2">HyVt-505</strain>
    </source>
</reference>
<gene>
    <name evidence="2" type="ORF">ENJ65_03435</name>
</gene>
<sequence length="132" mass="13947">MDISKTTAISQQVLSVAKPDGGAGSNKSVPGGNSLPALNKTILSVANQTDGASTQKPSPEQLRELVAKANETPIVRSSDLSFSVAEGADVNVVRIEDTETGELIRQIPSEEMVALARALSEQRQGMMVEERV</sequence>
<dbReference type="Gene3D" id="3.30.160.170">
    <property type="entry name" value="FlaG-like"/>
    <property type="match status" value="1"/>
</dbReference>
<dbReference type="EMBL" id="DRNF01000217">
    <property type="protein sequence ID" value="HHJ80666.1"/>
    <property type="molecule type" value="Genomic_DNA"/>
</dbReference>